<dbReference type="RefSeq" id="WP_211598109.1">
    <property type="nucleotide sequence ID" value="NZ_JAGRQI010000012.1"/>
</dbReference>
<evidence type="ECO:0000313" key="17">
    <source>
        <dbReference type="Proteomes" id="UP001230466"/>
    </source>
</evidence>
<dbReference type="GO" id="GO:0015031">
    <property type="term" value="P:protein transport"/>
    <property type="evidence" value="ECO:0007669"/>
    <property type="project" value="UniProtKB-KW"/>
</dbReference>
<evidence type="ECO:0000259" key="13">
    <source>
        <dbReference type="Pfam" id="PF05658"/>
    </source>
</evidence>
<keyword evidence="11" id="KW-1133">Transmembrane helix</keyword>
<keyword evidence="4" id="KW-0813">Transport</keyword>
<dbReference type="Proteomes" id="UP001230466">
    <property type="component" value="Unassembled WGS sequence"/>
</dbReference>
<dbReference type="Pfam" id="PF05658">
    <property type="entry name" value="YadA_head"/>
    <property type="match status" value="4"/>
</dbReference>
<evidence type="ECO:0000256" key="7">
    <source>
        <dbReference type="ARBA" id="ARBA00022729"/>
    </source>
</evidence>
<evidence type="ECO:0000313" key="16">
    <source>
        <dbReference type="EMBL" id="MDP8186884.1"/>
    </source>
</evidence>
<accession>A0AAW8CPD9</accession>
<dbReference type="Pfam" id="PF03895">
    <property type="entry name" value="YadA_anchor"/>
    <property type="match status" value="1"/>
</dbReference>
<keyword evidence="10" id="KW-0998">Cell outer membrane</keyword>
<feature type="domain" description="Trimeric autotransporter adhesin YadA-like head" evidence="13">
    <location>
        <begin position="348"/>
        <end position="371"/>
    </location>
</feature>
<keyword evidence="6 11" id="KW-0812">Transmembrane</keyword>
<dbReference type="Gene3D" id="2.150.10.10">
    <property type="entry name" value="Serralysin-like metalloprotease, C-terminal"/>
    <property type="match status" value="4"/>
</dbReference>
<feature type="transmembrane region" description="Helical" evidence="11">
    <location>
        <begin position="46"/>
        <end position="69"/>
    </location>
</feature>
<evidence type="ECO:0000256" key="8">
    <source>
        <dbReference type="ARBA" id="ARBA00022927"/>
    </source>
</evidence>
<dbReference type="SUPFAM" id="SSF54523">
    <property type="entry name" value="Pili subunits"/>
    <property type="match status" value="1"/>
</dbReference>
<comment type="caution">
    <text evidence="16">The sequence shown here is derived from an EMBL/GenBank/DDBJ whole genome shotgun (WGS) entry which is preliminary data.</text>
</comment>
<keyword evidence="9 11" id="KW-0472">Membrane</keyword>
<keyword evidence="7" id="KW-0732">Signal</keyword>
<feature type="domain" description="Trimeric autotransporter adhesin YadA-like stalk" evidence="14">
    <location>
        <begin position="1576"/>
        <end position="1611"/>
    </location>
</feature>
<keyword evidence="5" id="KW-1134">Transmembrane beta strand</keyword>
<evidence type="ECO:0000259" key="12">
    <source>
        <dbReference type="Pfam" id="PF03895"/>
    </source>
</evidence>
<comment type="subcellular location">
    <subcellularLocation>
        <location evidence="2">Cell outer membrane</location>
    </subcellularLocation>
    <subcellularLocation>
        <location evidence="1">Cell surface</location>
    </subcellularLocation>
</comment>
<evidence type="ECO:0000259" key="15">
    <source>
        <dbReference type="Pfam" id="PF13018"/>
    </source>
</evidence>
<gene>
    <name evidence="16" type="ORF">QJU78_03700</name>
</gene>
<dbReference type="InterPro" id="IPR005594">
    <property type="entry name" value="YadA_C"/>
</dbReference>
<dbReference type="SUPFAM" id="SSF101967">
    <property type="entry name" value="Adhesin YadA, collagen-binding domain"/>
    <property type="match status" value="1"/>
</dbReference>
<feature type="domain" description="Trimeric autotransporter adhesin YadA-like head" evidence="13">
    <location>
        <begin position="325"/>
        <end position="345"/>
    </location>
</feature>
<reference evidence="16" key="1">
    <citation type="journal article" date="2023" name="Front. Microbiol.">
        <title>Phylogeography and host specificity of Pasteurellaceae pathogenic to sea-farmed fish in the north-east Atlantic.</title>
        <authorList>
            <person name="Gulla S."/>
            <person name="Colquhoun D.J."/>
            <person name="Olsen A.B."/>
            <person name="Spilsberg B."/>
            <person name="Lagesen K."/>
            <person name="Aakesson C.P."/>
            <person name="Strom S."/>
            <person name="Manji F."/>
            <person name="Birkbeck T.H."/>
            <person name="Nilsen H.K."/>
        </authorList>
    </citation>
    <scope>NUCLEOTIDE SEQUENCE</scope>
    <source>
        <strain evidence="16">VIB1234</strain>
    </source>
</reference>
<dbReference type="Pfam" id="PF13018">
    <property type="entry name" value="ESPR"/>
    <property type="match status" value="1"/>
</dbReference>
<sequence length="1680" mass="169497">MNKVYKVVFNRSLQVFTVVSELAKGRTKNQSTILSSQNKHKKHASIFCLSKIALILSTIFSYGTAMAAFQVSGGGDCAFHEDVHGNKTILICGDSTTKVKVGSSGDAAQHSIAVGRGTVAVGTGAIAMGSAAKALNSGAIAMGMQATAGEWGTAIGGNANSGEFGVAAGAGARAIQNGVALGKETMAGENGIALGPSANSDYFAIAVGSGASAAHKGVAMGNEASAESFGIALGSNASAAGGSVALGENASAVKQGVALGVGSRAGGQLGKALGPGASATGGWSVSIGTGEVTGLNAVGLGHNVSASGISSTSIGEWTNSSERFSLAMGVGTKSSGESSFAVGALATASGTTSVAMGGGSKALGVGSFAVGGAQLYDASIWMGVGGIKGGFSSLLEGATAHSRGSIAIGSATVAGQSGGEQQAAAIGYGARATENNTLALGFDAVANHENSVALGSEAETREDAQVNETAVINGLKYKEFSGFADGVVSVGKAYHEKQIINVAPGEIAQTSTDAINGSQLFATNTVLGNVAQSVKNNFGGNAAIDEDGNITFTNIGGTGKNTINEAIAKIKTLNSGAKADKNADNLGTTEVNAWTTKLNTGANITTPTGKLVTDTQVNTALNTKLDADDIISTDKTVGITTAAGKVDLKVNLNEASFGTTVDGKITLIDDAVREHNILNGSVTKAKLAGDVTNILDKVGTGAVETGNQKTVTGGAVKTYVDTATAGKLNKADLNVIESEDITVSNSGDLTKGKVKLSLKADKVKALAGTTNLATTYLKADGTNIAGNKVTFGGNVGTATLANTTELAQIKAVKAVDDKVAVNTQSITNLGDQITNVGKTSKEEVAIVQNSGLTLAKTVETANKGAVYTLGLDAVKVKEVAGTTTLAADLAAKANKDASNLTDPADVGKWKKKLGIDGLATNANIASKLEADDIISTDKTVGIDTATTAGKVDLKVNLDGTTLTKDGNGVISLADNAVTKAKLAGEVTTILNKVGTGAVETGNQKTVTGGAVKTYVDTATAGKLNKADLNVIESEDITVSNSGDLTKGKVKLSLKADKVKALAGTTNLATTYLKADGTNIAGNKVTFGGNVGTATLANTTELAQIKAVKAVDDKVAGNTQSITNLGGQITNLGNTITNVGKTSKEEVAIVQNSGLTLAKTVATANKGAVYTLGLDAVKVKEVAGTTTLAADLAAKANKDASNLTDPADVGKWKKKLGIDGLATNANIASKLEVDDIISTDKTVGIDTTTTAGKVDLKVNLDGTTLTKDGNGVISLADNAVTKAKLAGEVTTILNKVGTGTITDGNNNTVTGGAVKIYVDAVDTKVINLAGKAEGINVTVWQNQLLPTISFLSGGQDAGKIKLSDDFAFDFGDGLKVQTKGDKAIVSLDKDAIKNDPDFKLNSGTAGTKGKDGQSAFDLWKEQPGNTGKSKGDFLASLKGERGKDGTNIKFDLVDNDTDASKLENGETAVGNSGKIQPDANGNLKLNFGKNLDAKVETDGSLTLSAATVAKVDLKDADKIEINNTTIDNKGITINKGANINVNNGSEISINKGGNLHLQEGSKVTVEKNVDINMGGNQIHGIAAGTKPTDAVNLAQLNKGLKGVRKEANSGTSSAMAAASLPQAYKPGHSMVSLAGANYDKAVSIAIGLSSIFDNGKWIIKGNLNANTEGKVGVGIGAGYQW</sequence>
<feature type="domain" description="ESPR" evidence="15">
    <location>
        <begin position="1"/>
        <end position="32"/>
    </location>
</feature>
<dbReference type="Gene3D" id="1.20.5.170">
    <property type="match status" value="1"/>
</dbReference>
<dbReference type="Pfam" id="PF05662">
    <property type="entry name" value="YadA_stalk"/>
    <property type="match status" value="2"/>
</dbReference>
<evidence type="ECO:0000256" key="11">
    <source>
        <dbReference type="SAM" id="Phobius"/>
    </source>
</evidence>
<evidence type="ECO:0000256" key="2">
    <source>
        <dbReference type="ARBA" id="ARBA00004442"/>
    </source>
</evidence>
<dbReference type="InterPro" id="IPR008640">
    <property type="entry name" value="Adhesin_Head_dom"/>
</dbReference>
<dbReference type="GO" id="GO:0009279">
    <property type="term" value="C:cell outer membrane"/>
    <property type="evidence" value="ECO:0007669"/>
    <property type="project" value="UniProtKB-SubCell"/>
</dbReference>
<evidence type="ECO:0000259" key="14">
    <source>
        <dbReference type="Pfam" id="PF05662"/>
    </source>
</evidence>
<dbReference type="InterPro" id="IPR045584">
    <property type="entry name" value="Pilin-like"/>
</dbReference>
<evidence type="ECO:0000256" key="1">
    <source>
        <dbReference type="ARBA" id="ARBA00004241"/>
    </source>
</evidence>
<evidence type="ECO:0000256" key="4">
    <source>
        <dbReference type="ARBA" id="ARBA00022448"/>
    </source>
</evidence>
<feature type="domain" description="Trimeric autotransporter adhesin YadA-like stalk" evidence="14">
    <location>
        <begin position="498"/>
        <end position="542"/>
    </location>
</feature>
<organism evidence="16 17">
    <name type="scientific">Pasteurella atlantica</name>
    <dbReference type="NCBI Taxonomy" id="2827233"/>
    <lineage>
        <taxon>Bacteria</taxon>
        <taxon>Pseudomonadati</taxon>
        <taxon>Pseudomonadota</taxon>
        <taxon>Gammaproteobacteria</taxon>
        <taxon>Pasteurellales</taxon>
        <taxon>Pasteurellaceae</taxon>
        <taxon>Pasteurella</taxon>
    </lineage>
</organism>
<proteinExistence type="inferred from homology"/>
<feature type="domain" description="Trimeric autotransporter adhesin YadA-like C-terminal membrane anchor" evidence="12">
    <location>
        <begin position="1620"/>
        <end position="1680"/>
    </location>
</feature>
<keyword evidence="8" id="KW-0653">Protein transport</keyword>
<protein>
    <submittedName>
        <fullName evidence="16">YadA-like family protein</fullName>
    </submittedName>
</protein>
<evidence type="ECO:0000256" key="5">
    <source>
        <dbReference type="ARBA" id="ARBA00022452"/>
    </source>
</evidence>
<dbReference type="InterPro" id="IPR008635">
    <property type="entry name" value="Coiled_stalk_dom"/>
</dbReference>
<feature type="domain" description="Trimeric autotransporter adhesin YadA-like head" evidence="13">
    <location>
        <begin position="432"/>
        <end position="458"/>
    </location>
</feature>
<feature type="domain" description="Trimeric autotransporter adhesin YadA-like head" evidence="13">
    <location>
        <begin position="120"/>
        <end position="146"/>
    </location>
</feature>
<dbReference type="Gene3D" id="3.30.1300.30">
    <property type="entry name" value="GSPII I/J protein-like"/>
    <property type="match status" value="1"/>
</dbReference>
<evidence type="ECO:0000256" key="3">
    <source>
        <dbReference type="ARBA" id="ARBA00005848"/>
    </source>
</evidence>
<dbReference type="GO" id="GO:0009986">
    <property type="term" value="C:cell surface"/>
    <property type="evidence" value="ECO:0007669"/>
    <property type="project" value="UniProtKB-SubCell"/>
</dbReference>
<evidence type="ECO:0000256" key="6">
    <source>
        <dbReference type="ARBA" id="ARBA00022692"/>
    </source>
</evidence>
<comment type="similarity">
    <text evidence="3">Belongs to the autotransporter-2 (AT-2) (TC 1.B.40) family.</text>
</comment>
<dbReference type="CDD" id="cd12820">
    <property type="entry name" value="LbR_YadA-like"/>
    <property type="match status" value="1"/>
</dbReference>
<dbReference type="EMBL" id="JASAYJ010000006">
    <property type="protein sequence ID" value="MDP8186884.1"/>
    <property type="molecule type" value="Genomic_DNA"/>
</dbReference>
<dbReference type="InterPro" id="IPR011049">
    <property type="entry name" value="Serralysin-like_metalloprot_C"/>
</dbReference>
<dbReference type="InterPro" id="IPR024973">
    <property type="entry name" value="ESPR"/>
</dbReference>
<name>A0AAW8CPD9_9PAST</name>
<evidence type="ECO:0000256" key="10">
    <source>
        <dbReference type="ARBA" id="ARBA00023237"/>
    </source>
</evidence>
<evidence type="ECO:0000256" key="9">
    <source>
        <dbReference type="ARBA" id="ARBA00023136"/>
    </source>
</evidence>